<protein>
    <submittedName>
        <fullName evidence="5">RND family efflux transporter, MFP subunit</fullName>
    </submittedName>
</protein>
<feature type="domain" description="CusB-like beta-barrel" evidence="3">
    <location>
        <begin position="215"/>
        <end position="285"/>
    </location>
</feature>
<organism evidence="5 6">
    <name type="scientific">Spirosoma fluviale</name>
    <dbReference type="NCBI Taxonomy" id="1597977"/>
    <lineage>
        <taxon>Bacteria</taxon>
        <taxon>Pseudomonadati</taxon>
        <taxon>Bacteroidota</taxon>
        <taxon>Cytophagia</taxon>
        <taxon>Cytophagales</taxon>
        <taxon>Cytophagaceae</taxon>
        <taxon>Spirosoma</taxon>
    </lineage>
</organism>
<accession>A0A286FIJ9</accession>
<dbReference type="Proteomes" id="UP000219452">
    <property type="component" value="Unassembled WGS sequence"/>
</dbReference>
<keyword evidence="2" id="KW-0732">Signal</keyword>
<dbReference type="EMBL" id="OCNH01000001">
    <property type="protein sequence ID" value="SOD83043.1"/>
    <property type="molecule type" value="Genomic_DNA"/>
</dbReference>
<dbReference type="InterPro" id="IPR058792">
    <property type="entry name" value="Beta-barrel_RND_2"/>
</dbReference>
<feature type="signal peptide" evidence="2">
    <location>
        <begin position="1"/>
        <end position="29"/>
    </location>
</feature>
<dbReference type="Gene3D" id="2.40.50.100">
    <property type="match status" value="1"/>
</dbReference>
<evidence type="ECO:0000256" key="1">
    <source>
        <dbReference type="ARBA" id="ARBA00009477"/>
    </source>
</evidence>
<keyword evidence="6" id="KW-1185">Reference proteome</keyword>
<dbReference type="Gene3D" id="2.40.30.170">
    <property type="match status" value="1"/>
</dbReference>
<gene>
    <name evidence="5" type="ORF">SAMN06269250_2343</name>
</gene>
<dbReference type="RefSeq" id="WP_097125869.1">
    <property type="nucleotide sequence ID" value="NZ_OCNH01000001.1"/>
</dbReference>
<dbReference type="NCBIfam" id="TIGR01730">
    <property type="entry name" value="RND_mfp"/>
    <property type="match status" value="1"/>
</dbReference>
<dbReference type="GO" id="GO:0015562">
    <property type="term" value="F:efflux transmembrane transporter activity"/>
    <property type="evidence" value="ECO:0007669"/>
    <property type="project" value="TreeGrafter"/>
</dbReference>
<dbReference type="SUPFAM" id="SSF111369">
    <property type="entry name" value="HlyD-like secretion proteins"/>
    <property type="match status" value="1"/>
</dbReference>
<feature type="domain" description="Multidrug resistance protein MdtA-like C-terminal permuted SH3" evidence="4">
    <location>
        <begin position="293"/>
        <end position="358"/>
    </location>
</feature>
<proteinExistence type="inferred from homology"/>
<dbReference type="OrthoDB" id="1522646at2"/>
<reference evidence="6" key="1">
    <citation type="submission" date="2017-09" db="EMBL/GenBank/DDBJ databases">
        <authorList>
            <person name="Varghese N."/>
            <person name="Submissions S."/>
        </authorList>
    </citation>
    <scope>NUCLEOTIDE SEQUENCE [LARGE SCALE GENOMIC DNA]</scope>
    <source>
        <strain evidence="6">DSM 29961</strain>
    </source>
</reference>
<evidence type="ECO:0000259" key="4">
    <source>
        <dbReference type="Pfam" id="PF25967"/>
    </source>
</evidence>
<dbReference type="PANTHER" id="PTHR30469">
    <property type="entry name" value="MULTIDRUG RESISTANCE PROTEIN MDTA"/>
    <property type="match status" value="1"/>
</dbReference>
<dbReference type="Pfam" id="PF25954">
    <property type="entry name" value="Beta-barrel_RND_2"/>
    <property type="match status" value="1"/>
</dbReference>
<dbReference type="GO" id="GO:1990281">
    <property type="term" value="C:efflux pump complex"/>
    <property type="evidence" value="ECO:0007669"/>
    <property type="project" value="TreeGrafter"/>
</dbReference>
<dbReference type="InterPro" id="IPR006143">
    <property type="entry name" value="RND_pump_MFP"/>
</dbReference>
<evidence type="ECO:0000256" key="2">
    <source>
        <dbReference type="SAM" id="SignalP"/>
    </source>
</evidence>
<dbReference type="Pfam" id="PF25967">
    <property type="entry name" value="RND-MFP_C"/>
    <property type="match status" value="1"/>
</dbReference>
<dbReference type="PANTHER" id="PTHR30469:SF15">
    <property type="entry name" value="HLYD FAMILY OF SECRETION PROTEINS"/>
    <property type="match status" value="1"/>
</dbReference>
<dbReference type="InterPro" id="IPR058627">
    <property type="entry name" value="MdtA-like_C"/>
</dbReference>
<dbReference type="AlphaFoldDB" id="A0A286FIJ9"/>
<evidence type="ECO:0000313" key="5">
    <source>
        <dbReference type="EMBL" id="SOD83043.1"/>
    </source>
</evidence>
<comment type="similarity">
    <text evidence="1">Belongs to the membrane fusion protein (MFP) (TC 8.A.1) family.</text>
</comment>
<feature type="chain" id="PRO_5013239173" evidence="2">
    <location>
        <begin position="30"/>
        <end position="373"/>
    </location>
</feature>
<sequence>MKKHRWPVVLSALCLVGSGLLTNCQPATSSTNEADSTALNKPAVANLPTVVWQPARKATFALTAAATGLIRTPAQSRLSFRMGGTIRQVLVHNGSLLSAGQVMARLDDRDQQLALRQAQDQLAESRVQLRALIAEFGGNELDTASLKPNTRAFVLTKSGFYKAQTALAQARQQLDYTTLRAPYAGMVANLTAKPYNFITSYEPFCTLLSRAGLLVEFSILESELATVRVGLPVRVMPVAVPGRTYAGQVQEINPFVNAQGLVLVKARINQPDNQLFEGMNARIVIERRIPDQLVIPKSAVVERSGRKVVFTVEDNANNPGWARPGLAKWNYVTIAHENDTEVAISEGLKPGDRVIVSGNLNLAHDAPVGVEKQ</sequence>
<evidence type="ECO:0000259" key="3">
    <source>
        <dbReference type="Pfam" id="PF25954"/>
    </source>
</evidence>
<evidence type="ECO:0000313" key="6">
    <source>
        <dbReference type="Proteomes" id="UP000219452"/>
    </source>
</evidence>
<dbReference type="Gene3D" id="2.40.420.20">
    <property type="match status" value="1"/>
</dbReference>
<name>A0A286FIJ9_9BACT</name>